<dbReference type="GO" id="GO:0140053">
    <property type="term" value="P:mitochondrial gene expression"/>
    <property type="evidence" value="ECO:0007669"/>
    <property type="project" value="UniProtKB-UniRule"/>
</dbReference>
<evidence type="ECO:0000313" key="11">
    <source>
        <dbReference type="Proteomes" id="UP000028045"/>
    </source>
</evidence>
<keyword evidence="4 8" id="KW-0999">Mitochondrion inner membrane</keyword>
<evidence type="ECO:0000313" key="10">
    <source>
        <dbReference type="EMBL" id="KEY66292.1"/>
    </source>
</evidence>
<evidence type="ECO:0000256" key="4">
    <source>
        <dbReference type="ARBA" id="ARBA00022792"/>
    </source>
</evidence>
<dbReference type="HOGENOM" id="CLU_016140_1_0_1"/>
<comment type="similarity">
    <text evidence="3 8">Belongs to the ATP25 family.</text>
</comment>
<feature type="region of interest" description="Disordered" evidence="9">
    <location>
        <begin position="100"/>
        <end position="119"/>
    </location>
</feature>
<accession>A0A084ALW3</accession>
<feature type="region of interest" description="Disordered" evidence="9">
    <location>
        <begin position="54"/>
        <end position="92"/>
    </location>
</feature>
<organism evidence="10 11">
    <name type="scientific">Stachybotrys chartarum (strain CBS 109288 / IBT 7711)</name>
    <name type="common">Toxic black mold</name>
    <name type="synonym">Stilbospora chartarum</name>
    <dbReference type="NCBI Taxonomy" id="1280523"/>
    <lineage>
        <taxon>Eukaryota</taxon>
        <taxon>Fungi</taxon>
        <taxon>Dikarya</taxon>
        <taxon>Ascomycota</taxon>
        <taxon>Pezizomycotina</taxon>
        <taxon>Sordariomycetes</taxon>
        <taxon>Hypocreomycetidae</taxon>
        <taxon>Hypocreales</taxon>
        <taxon>Stachybotryaceae</taxon>
        <taxon>Stachybotrys</taxon>
    </lineage>
</organism>
<evidence type="ECO:0000256" key="3">
    <source>
        <dbReference type="ARBA" id="ARBA00010787"/>
    </source>
</evidence>
<dbReference type="InterPro" id="IPR043519">
    <property type="entry name" value="NT_sf"/>
</dbReference>
<sequence length="692" mass="77413">MIARPGLAALSCRRCQGAILGAVLGRSALVRPSLPRALPLQSHVWTLPRKAFSTDRNPATLDTQTKATSGAIEEEVASDAAEEDAENDGEVEETPWFLDVEPPRHVPDHHKPDLPSTPANAPALVDPMIKYIYEDMGLDDLALLDLRDLDPPAALGPNLIMLLGTARSERHLHICSGRFVRWIRRNHKIDARADGLIGPGELKTKLRRLRRKAKLMGTNSAVVPSGDHGISTGWVCVNFSVNDHEAGESVSFDDSGRFSGFGATQTGTTIVVQCLTERRRKELDLESLWRGILRRSLDQSIGIKERRSMDRAEIDAMVASRIQMPHDPSAEQWDALQRASQQRRNFHTTARRLSPEDPRTDTPVPPGIVEGEAEGEEPQSKEIDLALVREQLHKLHLSGAPLSQEALPHVVRAIFRATSAEGTAPERLMMLNDLLLTAEERGLEIFSSRMLVTLIENLSEPPAYGPEMRRAQKNLEYLLQELDVPLDSEQVLTLMYVYAQRGDWDKFWDAFCAPPRHKQSRTAEHYELAYRATAATGDVKKCLSVLRWVVPEMLQEQPPIYPLGIVYKSLKDLIHVVDPSAENTLQNPTPTDGMSVIEARRLQHREALEVLKLVEDIRSQIDAVQARSQNETLMNHFMNQVVRNSDPVDQPDPAAEQAGQPRASQKTKAKRLKQKADDVDDKLGEIIQRSRR</sequence>
<dbReference type="EMBL" id="KL648661">
    <property type="protein sequence ID" value="KEY66292.1"/>
    <property type="molecule type" value="Genomic_DNA"/>
</dbReference>
<feature type="compositionally biased region" description="Polar residues" evidence="9">
    <location>
        <begin position="54"/>
        <end position="68"/>
    </location>
</feature>
<feature type="compositionally biased region" description="Basic and acidic residues" evidence="9">
    <location>
        <begin position="674"/>
        <end position="684"/>
    </location>
</feature>
<keyword evidence="7 8" id="KW-0472">Membrane</keyword>
<evidence type="ECO:0000256" key="5">
    <source>
        <dbReference type="ARBA" id="ARBA00022946"/>
    </source>
</evidence>
<dbReference type="PANTHER" id="PTHR28087">
    <property type="entry name" value="ATPASE SYNTHESIS PROTEIN 25, MITOCHONDRIAL"/>
    <property type="match status" value="1"/>
</dbReference>
<evidence type="ECO:0000256" key="7">
    <source>
        <dbReference type="ARBA" id="ARBA00023136"/>
    </source>
</evidence>
<comment type="function">
    <text evidence="1">Probable mitochondrial mRNA stabilization factor.</text>
</comment>
<dbReference type="GO" id="GO:0048255">
    <property type="term" value="P:mRNA stabilization"/>
    <property type="evidence" value="ECO:0007669"/>
    <property type="project" value="TreeGrafter"/>
</dbReference>
<feature type="region of interest" description="Disordered" evidence="9">
    <location>
        <begin position="348"/>
        <end position="379"/>
    </location>
</feature>
<dbReference type="PANTHER" id="PTHR28087:SF1">
    <property type="entry name" value="ATPASE SYNTHESIS PROTEIN 25, MITOCHONDRIAL"/>
    <property type="match status" value="1"/>
</dbReference>
<keyword evidence="11" id="KW-1185">Reference proteome</keyword>
<dbReference type="GO" id="GO:0005743">
    <property type="term" value="C:mitochondrial inner membrane"/>
    <property type="evidence" value="ECO:0007669"/>
    <property type="project" value="UniProtKB-SubCell"/>
</dbReference>
<evidence type="ECO:0000256" key="1">
    <source>
        <dbReference type="ARBA" id="ARBA00003470"/>
    </source>
</evidence>
<feature type="compositionally biased region" description="Basic and acidic residues" evidence="9">
    <location>
        <begin position="101"/>
        <end position="113"/>
    </location>
</feature>
<keyword evidence="5 8" id="KW-0809">Transit peptide</keyword>
<feature type="region of interest" description="Disordered" evidence="9">
    <location>
        <begin position="643"/>
        <end position="692"/>
    </location>
</feature>
<dbReference type="Proteomes" id="UP000028045">
    <property type="component" value="Unassembled WGS sequence"/>
</dbReference>
<dbReference type="Gene3D" id="3.30.460.10">
    <property type="entry name" value="Beta Polymerase, domain 2"/>
    <property type="match status" value="1"/>
</dbReference>
<feature type="compositionally biased region" description="Acidic residues" evidence="9">
    <location>
        <begin position="72"/>
        <end position="92"/>
    </location>
</feature>
<dbReference type="InterPro" id="IPR040152">
    <property type="entry name" value="Atp25"/>
</dbReference>
<reference evidence="10 11" key="1">
    <citation type="journal article" date="2014" name="BMC Genomics">
        <title>Comparative genome sequencing reveals chemotype-specific gene clusters in the toxigenic black mold Stachybotrys.</title>
        <authorList>
            <person name="Semeiks J."/>
            <person name="Borek D."/>
            <person name="Otwinowski Z."/>
            <person name="Grishin N.V."/>
        </authorList>
    </citation>
    <scope>NUCLEOTIDE SEQUENCE [LARGE SCALE GENOMIC DNA]</scope>
    <source>
        <strain evidence="11">CBS 109288 / IBT 7711</strain>
    </source>
</reference>
<protein>
    <recommendedName>
        <fullName evidence="8">ATPase synthesis protein 25</fullName>
    </recommendedName>
</protein>
<keyword evidence="6 8" id="KW-0496">Mitochondrion</keyword>
<gene>
    <name evidence="10" type="ORF">S7711_02755</name>
</gene>
<name>A0A084ALW3_STACB</name>
<dbReference type="AlphaFoldDB" id="A0A084ALW3"/>
<comment type="function">
    <text evidence="8">Mitochondrial mRNA stabilization factor.</text>
</comment>
<comment type="subcellular location">
    <subcellularLocation>
        <location evidence="2 8">Mitochondrion inner membrane</location>
        <topology evidence="2 8">Peripheral membrane protein</topology>
        <orientation evidence="2 8">Matrix side</orientation>
    </subcellularLocation>
</comment>
<proteinExistence type="inferred from homology"/>
<evidence type="ECO:0000256" key="2">
    <source>
        <dbReference type="ARBA" id="ARBA00004443"/>
    </source>
</evidence>
<evidence type="ECO:0000256" key="9">
    <source>
        <dbReference type="SAM" id="MobiDB-lite"/>
    </source>
</evidence>
<evidence type="ECO:0000256" key="8">
    <source>
        <dbReference type="RuleBase" id="RU367062"/>
    </source>
</evidence>
<dbReference type="OrthoDB" id="107372at2759"/>
<evidence type="ECO:0000256" key="6">
    <source>
        <dbReference type="ARBA" id="ARBA00023128"/>
    </source>
</evidence>